<reference evidence="1" key="1">
    <citation type="submission" date="2020-03" db="EMBL/GenBank/DDBJ databases">
        <authorList>
            <person name="Weist P."/>
        </authorList>
    </citation>
    <scope>NUCLEOTIDE SEQUENCE</scope>
</reference>
<evidence type="ECO:0000313" key="2">
    <source>
        <dbReference type="Proteomes" id="UP001153269"/>
    </source>
</evidence>
<keyword evidence="2" id="KW-1185">Reference proteome</keyword>
<gene>
    <name evidence="1" type="ORF">PLEPLA_LOCUS14932</name>
</gene>
<accession>A0A9N7YK05</accession>
<name>A0A9N7YK05_PLEPL</name>
<dbReference type="AlphaFoldDB" id="A0A9N7YK05"/>
<evidence type="ECO:0000313" key="1">
    <source>
        <dbReference type="EMBL" id="CAB1426994.1"/>
    </source>
</evidence>
<dbReference type="EMBL" id="CADEAL010000934">
    <property type="protein sequence ID" value="CAB1426994.1"/>
    <property type="molecule type" value="Genomic_DNA"/>
</dbReference>
<sequence length="74" mass="8472">MERYQPHILTRIVQLNAGKQRVFVITLGAQLTNRCRKPDLTNRAGWGFCGATQVALFGKKDQYLLHRISHHAKV</sequence>
<dbReference type="Proteomes" id="UP001153269">
    <property type="component" value="Unassembled WGS sequence"/>
</dbReference>
<organism evidence="1 2">
    <name type="scientific">Pleuronectes platessa</name>
    <name type="common">European plaice</name>
    <dbReference type="NCBI Taxonomy" id="8262"/>
    <lineage>
        <taxon>Eukaryota</taxon>
        <taxon>Metazoa</taxon>
        <taxon>Chordata</taxon>
        <taxon>Craniata</taxon>
        <taxon>Vertebrata</taxon>
        <taxon>Euteleostomi</taxon>
        <taxon>Actinopterygii</taxon>
        <taxon>Neopterygii</taxon>
        <taxon>Teleostei</taxon>
        <taxon>Neoteleostei</taxon>
        <taxon>Acanthomorphata</taxon>
        <taxon>Carangaria</taxon>
        <taxon>Pleuronectiformes</taxon>
        <taxon>Pleuronectoidei</taxon>
        <taxon>Pleuronectidae</taxon>
        <taxon>Pleuronectes</taxon>
    </lineage>
</organism>
<proteinExistence type="predicted"/>
<comment type="caution">
    <text evidence="1">The sequence shown here is derived from an EMBL/GenBank/DDBJ whole genome shotgun (WGS) entry which is preliminary data.</text>
</comment>
<protein>
    <submittedName>
        <fullName evidence="1">Uncharacterized protein</fullName>
    </submittedName>
</protein>